<protein>
    <submittedName>
        <fullName evidence="4">Acetyl esterase</fullName>
        <ecNumber evidence="4">3.1.1.-</ecNumber>
    </submittedName>
    <submittedName>
        <fullName evidence="3">Esterase lipase</fullName>
    </submittedName>
</protein>
<evidence type="ECO:0000259" key="2">
    <source>
        <dbReference type="Pfam" id="PF20434"/>
    </source>
</evidence>
<dbReference type="InterPro" id="IPR050300">
    <property type="entry name" value="GDXG_lipolytic_enzyme"/>
</dbReference>
<dbReference type="AlphaFoldDB" id="A0A0R2H9P4"/>
<dbReference type="PANTHER" id="PTHR48081">
    <property type="entry name" value="AB HYDROLASE SUPERFAMILY PROTEIN C4A8.06C"/>
    <property type="match status" value="1"/>
</dbReference>
<dbReference type="Proteomes" id="UP000051992">
    <property type="component" value="Unassembled WGS sequence"/>
</dbReference>
<gene>
    <name evidence="4" type="primary">aes</name>
    <name evidence="3" type="ORF">IV50_GL000576</name>
    <name evidence="4" type="ORF">NCTC13645_00270</name>
</gene>
<name>A0A0R2H9P4_WEIVI</name>
<organism evidence="3 5">
    <name type="scientific">Weissella viridescens</name>
    <name type="common">Lactobacillus viridescens</name>
    <dbReference type="NCBI Taxonomy" id="1629"/>
    <lineage>
        <taxon>Bacteria</taxon>
        <taxon>Bacillati</taxon>
        <taxon>Bacillota</taxon>
        <taxon>Bacilli</taxon>
        <taxon>Lactobacillales</taxon>
        <taxon>Lactobacillaceae</taxon>
        <taxon>Weissella</taxon>
    </lineage>
</organism>
<keyword evidence="5" id="KW-1185">Reference proteome</keyword>
<reference evidence="4 6" key="2">
    <citation type="submission" date="2018-06" db="EMBL/GenBank/DDBJ databases">
        <authorList>
            <consortium name="Pathogen Informatics"/>
            <person name="Doyle S."/>
        </authorList>
    </citation>
    <scope>NUCLEOTIDE SEQUENCE [LARGE SCALE GENOMIC DNA]</scope>
    <source>
        <strain evidence="4 6">NCTC13645</strain>
    </source>
</reference>
<dbReference type="EMBL" id="JQBM01000002">
    <property type="protein sequence ID" value="KRN46308.1"/>
    <property type="molecule type" value="Genomic_DNA"/>
</dbReference>
<feature type="domain" description="BD-FAE-like" evidence="2">
    <location>
        <begin position="37"/>
        <end position="255"/>
    </location>
</feature>
<evidence type="ECO:0000313" key="5">
    <source>
        <dbReference type="Proteomes" id="UP000051992"/>
    </source>
</evidence>
<dbReference type="PATRIC" id="fig|1629.5.peg.580"/>
<keyword evidence="1 4" id="KW-0378">Hydrolase</keyword>
<dbReference type="GO" id="GO:0016787">
    <property type="term" value="F:hydrolase activity"/>
    <property type="evidence" value="ECO:0007669"/>
    <property type="project" value="UniProtKB-KW"/>
</dbReference>
<accession>A0A0R2H9P4</accession>
<dbReference type="Gene3D" id="3.40.50.1820">
    <property type="entry name" value="alpha/beta hydrolase"/>
    <property type="match status" value="1"/>
</dbReference>
<dbReference type="RefSeq" id="WP_057744792.1">
    <property type="nucleotide sequence ID" value="NZ_BJLU01000007.1"/>
</dbReference>
<evidence type="ECO:0000313" key="4">
    <source>
        <dbReference type="EMBL" id="SUP52385.1"/>
    </source>
</evidence>
<dbReference type="PANTHER" id="PTHR48081:SF13">
    <property type="entry name" value="ALPHA_BETA HYDROLASE"/>
    <property type="match status" value="1"/>
</dbReference>
<evidence type="ECO:0000313" key="3">
    <source>
        <dbReference type="EMBL" id="KRN46308.1"/>
    </source>
</evidence>
<dbReference type="Proteomes" id="UP000254621">
    <property type="component" value="Unassembled WGS sequence"/>
</dbReference>
<reference evidence="3 5" key="1">
    <citation type="journal article" date="2015" name="Genome Announc.">
        <title>Expanding the biotechnology potential of lactobacilli through comparative genomics of 213 strains and associated genera.</title>
        <authorList>
            <person name="Sun Z."/>
            <person name="Harris H.M."/>
            <person name="McCann A."/>
            <person name="Guo C."/>
            <person name="Argimon S."/>
            <person name="Zhang W."/>
            <person name="Yang X."/>
            <person name="Jeffery I.B."/>
            <person name="Cooney J.C."/>
            <person name="Kagawa T.F."/>
            <person name="Liu W."/>
            <person name="Song Y."/>
            <person name="Salvetti E."/>
            <person name="Wrobel A."/>
            <person name="Rasinkangas P."/>
            <person name="Parkhill J."/>
            <person name="Rea M.C."/>
            <person name="O'Sullivan O."/>
            <person name="Ritari J."/>
            <person name="Douillard F.P."/>
            <person name="Paul Ross R."/>
            <person name="Yang R."/>
            <person name="Briner A.E."/>
            <person name="Felis G.E."/>
            <person name="de Vos W.M."/>
            <person name="Barrangou R."/>
            <person name="Klaenhammer T.R."/>
            <person name="Caufield P.W."/>
            <person name="Cui Y."/>
            <person name="Zhang H."/>
            <person name="O'Toole P.W."/>
        </authorList>
    </citation>
    <scope>NUCLEOTIDE SEQUENCE [LARGE SCALE GENOMIC DNA]</scope>
    <source>
        <strain evidence="3 5">DSM 20410</strain>
    </source>
</reference>
<dbReference type="EMBL" id="UHIV01000001">
    <property type="protein sequence ID" value="SUP52385.1"/>
    <property type="molecule type" value="Genomic_DNA"/>
</dbReference>
<dbReference type="EC" id="3.1.1.-" evidence="4"/>
<dbReference type="InterPro" id="IPR029058">
    <property type="entry name" value="AB_hydrolase_fold"/>
</dbReference>
<dbReference type="SUPFAM" id="SSF53474">
    <property type="entry name" value="alpha/beta-Hydrolases"/>
    <property type="match status" value="1"/>
</dbReference>
<evidence type="ECO:0000313" key="6">
    <source>
        <dbReference type="Proteomes" id="UP000254621"/>
    </source>
</evidence>
<dbReference type="STRING" id="1629.IV50_GL000576"/>
<dbReference type="Pfam" id="PF20434">
    <property type="entry name" value="BD-FAE"/>
    <property type="match status" value="1"/>
</dbReference>
<proteinExistence type="predicted"/>
<sequence length="303" mass="33800">MAERFIDRDYQRTYAEVADIKRKWLDVPYMDGARHTLDIYLPNEERETYPVIIDIFGGGLCFGDKSSHKLEPALRLLRNNGYAVVSMDYSLLADAPFPTQIYEVKAVIRYVRAHATNYQLNPDAIALMGESSGAQLAVTTAATHAVGAMERDDFGEDPDVSEDVQAVIAMYGPYDFDKFVEQFAEAGITSKYPETGTAESFQGQLFGKQAPKDVPELVKKANPATYFSAKMPPILAMVGRADPVVPYQQTVNMMEAARKAIGKDKTPYYIVEDGVHGPDDYMGATLTQVKADFLEKWLKEQHV</sequence>
<dbReference type="OrthoDB" id="9815425at2"/>
<evidence type="ECO:0000256" key="1">
    <source>
        <dbReference type="ARBA" id="ARBA00022801"/>
    </source>
</evidence>
<dbReference type="InterPro" id="IPR049492">
    <property type="entry name" value="BD-FAE-like_dom"/>
</dbReference>